<name>A0A174T855_9FIRM</name>
<dbReference type="EMBL" id="CZBE01000022">
    <property type="protein sequence ID" value="CUQ04267.1"/>
    <property type="molecule type" value="Genomic_DNA"/>
</dbReference>
<dbReference type="OrthoDB" id="1856823at2"/>
<accession>A0A174T855</accession>
<evidence type="ECO:0000313" key="2">
    <source>
        <dbReference type="Proteomes" id="UP000095765"/>
    </source>
</evidence>
<reference evidence="1 2" key="1">
    <citation type="submission" date="2015-09" db="EMBL/GenBank/DDBJ databases">
        <authorList>
            <consortium name="Pathogen Informatics"/>
        </authorList>
    </citation>
    <scope>NUCLEOTIDE SEQUENCE [LARGE SCALE GENOMIC DNA]</scope>
    <source>
        <strain evidence="1 2">2789STDY5834939</strain>
    </source>
</reference>
<protein>
    <submittedName>
        <fullName evidence="1">Uncharacterized protein</fullName>
    </submittedName>
</protein>
<organism evidence="1 2">
    <name type="scientific">Anaerotruncus colihominis</name>
    <dbReference type="NCBI Taxonomy" id="169435"/>
    <lineage>
        <taxon>Bacteria</taxon>
        <taxon>Bacillati</taxon>
        <taxon>Bacillota</taxon>
        <taxon>Clostridia</taxon>
        <taxon>Eubacteriales</taxon>
        <taxon>Oscillospiraceae</taxon>
        <taxon>Anaerotruncus</taxon>
    </lineage>
</organism>
<dbReference type="AlphaFoldDB" id="A0A174T855"/>
<proteinExistence type="predicted"/>
<evidence type="ECO:0000313" key="1">
    <source>
        <dbReference type="EMBL" id="CUQ04267.1"/>
    </source>
</evidence>
<dbReference type="RefSeq" id="WP_055245760.1">
    <property type="nucleotide sequence ID" value="NZ_CZBE01000022.1"/>
</dbReference>
<dbReference type="Proteomes" id="UP000095765">
    <property type="component" value="Unassembled WGS sequence"/>
</dbReference>
<sequence>MADEKCIVDPQRDCLGLHKAIALEKQMSEYRTQARETHADMYRRIAALEQSGSAQEARYQAIMDKLTELSVRLNEALATIAALKEKPAKRWESIADKAIWAVLAAVIAFVQGRMGL</sequence>
<gene>
    <name evidence="1" type="ORF">ERS852551_02880</name>
</gene>